<feature type="region of interest" description="Disordered" evidence="9">
    <location>
        <begin position="1"/>
        <end position="44"/>
    </location>
</feature>
<feature type="compositionally biased region" description="Basic and acidic residues" evidence="9">
    <location>
        <begin position="180"/>
        <end position="192"/>
    </location>
</feature>
<evidence type="ECO:0000259" key="10">
    <source>
        <dbReference type="PROSITE" id="PS50011"/>
    </source>
</evidence>
<gene>
    <name evidence="11" type="ORF">VPNG_00886</name>
</gene>
<evidence type="ECO:0000313" key="12">
    <source>
        <dbReference type="Proteomes" id="UP000285146"/>
    </source>
</evidence>
<dbReference type="Proteomes" id="UP000285146">
    <property type="component" value="Unassembled WGS sequence"/>
</dbReference>
<evidence type="ECO:0000313" key="11">
    <source>
        <dbReference type="EMBL" id="ROW17782.1"/>
    </source>
</evidence>
<dbReference type="PANTHER" id="PTHR24419:SF18">
    <property type="entry name" value="SERINE_THREONINE-PROTEIN KINASE HASPIN"/>
    <property type="match status" value="1"/>
</dbReference>
<dbReference type="InterPro" id="IPR000719">
    <property type="entry name" value="Prot_kinase_dom"/>
</dbReference>
<dbReference type="PANTHER" id="PTHR24419">
    <property type="entry name" value="INTERLEUKIN-1 RECEPTOR-ASSOCIATED KINASE"/>
    <property type="match status" value="1"/>
</dbReference>
<reference evidence="11 12" key="1">
    <citation type="submission" date="2015-09" db="EMBL/GenBank/DDBJ databases">
        <title>Host preference determinants of Valsa canker pathogens revealed by comparative genomics.</title>
        <authorList>
            <person name="Yin Z."/>
            <person name="Huang L."/>
        </authorList>
    </citation>
    <scope>NUCLEOTIDE SEQUENCE [LARGE SCALE GENOMIC DNA]</scope>
    <source>
        <strain evidence="11 12">SXYLt</strain>
    </source>
</reference>
<keyword evidence="2" id="KW-0723">Serine/threonine-protein kinase</keyword>
<evidence type="ECO:0000256" key="8">
    <source>
        <dbReference type="ARBA" id="ARBA00048679"/>
    </source>
</evidence>
<proteinExistence type="predicted"/>
<feature type="region of interest" description="Disordered" evidence="9">
    <location>
        <begin position="161"/>
        <end position="200"/>
    </location>
</feature>
<dbReference type="GO" id="GO:0005737">
    <property type="term" value="C:cytoplasm"/>
    <property type="evidence" value="ECO:0007669"/>
    <property type="project" value="TreeGrafter"/>
</dbReference>
<organism evidence="11 12">
    <name type="scientific">Cytospora leucostoma</name>
    <dbReference type="NCBI Taxonomy" id="1230097"/>
    <lineage>
        <taxon>Eukaryota</taxon>
        <taxon>Fungi</taxon>
        <taxon>Dikarya</taxon>
        <taxon>Ascomycota</taxon>
        <taxon>Pezizomycotina</taxon>
        <taxon>Sordariomycetes</taxon>
        <taxon>Sordariomycetidae</taxon>
        <taxon>Diaporthales</taxon>
        <taxon>Cytosporaceae</taxon>
        <taxon>Cytospora</taxon>
    </lineage>
</organism>
<dbReference type="InParanoid" id="A0A423XMX3"/>
<dbReference type="GO" id="GO:0035556">
    <property type="term" value="P:intracellular signal transduction"/>
    <property type="evidence" value="ECO:0007669"/>
    <property type="project" value="TreeGrafter"/>
</dbReference>
<dbReference type="Gene3D" id="3.30.200.20">
    <property type="entry name" value="Phosphorylase Kinase, domain 1"/>
    <property type="match status" value="1"/>
</dbReference>
<feature type="compositionally biased region" description="Basic and acidic residues" evidence="9">
    <location>
        <begin position="58"/>
        <end position="72"/>
    </location>
</feature>
<dbReference type="OrthoDB" id="21018at2759"/>
<dbReference type="InterPro" id="IPR024604">
    <property type="entry name" value="GSG2_C"/>
</dbReference>
<dbReference type="PROSITE" id="PS50011">
    <property type="entry name" value="PROTEIN_KINASE_DOM"/>
    <property type="match status" value="1"/>
</dbReference>
<feature type="region of interest" description="Disordered" evidence="9">
    <location>
        <begin position="596"/>
        <end position="617"/>
    </location>
</feature>
<dbReference type="AlphaFoldDB" id="A0A423XMX3"/>
<dbReference type="Gene3D" id="1.10.510.10">
    <property type="entry name" value="Transferase(Phosphotransferase) domain 1"/>
    <property type="match status" value="1"/>
</dbReference>
<evidence type="ECO:0000256" key="4">
    <source>
        <dbReference type="ARBA" id="ARBA00022741"/>
    </source>
</evidence>
<dbReference type="InterPro" id="IPR011009">
    <property type="entry name" value="Kinase-like_dom_sf"/>
</dbReference>
<comment type="catalytic activity">
    <reaction evidence="7">
        <text>L-threonyl-[protein] + ATP = O-phospho-L-threonyl-[protein] + ADP + H(+)</text>
        <dbReference type="Rhea" id="RHEA:46608"/>
        <dbReference type="Rhea" id="RHEA-COMP:11060"/>
        <dbReference type="Rhea" id="RHEA-COMP:11605"/>
        <dbReference type="ChEBI" id="CHEBI:15378"/>
        <dbReference type="ChEBI" id="CHEBI:30013"/>
        <dbReference type="ChEBI" id="CHEBI:30616"/>
        <dbReference type="ChEBI" id="CHEBI:61977"/>
        <dbReference type="ChEBI" id="CHEBI:456216"/>
        <dbReference type="EC" id="2.7.11.1"/>
    </reaction>
</comment>
<dbReference type="GO" id="GO:0000278">
    <property type="term" value="P:mitotic cell cycle"/>
    <property type="evidence" value="ECO:0007669"/>
    <property type="project" value="TreeGrafter"/>
</dbReference>
<sequence>MSQRGTVRTYGRKARKPPVGKMPLAEVDTNLTMSTATTKGKGTDARVKRLSIQLKDVSLDEGRRTSSSRQRDVLSTPEPPPVPHKIVAFKYRTSGIKVKNSGVKDEVCGIRKRICGSKDDAIAIEGHPITIEDHTIAIEDHPITIEDHTITIEDHTITIKKKSSGTKNRTGGIKNQISGSKDKPSVTRDPKTVTDAAAGDTQEDVRVLSWEDVCPVGDRIEKIAEASYAEVYRITNERGTSIIKVIRLESPLKPQTKAQEKSGLVDEEPRYEEDMAGELQISELLADIPGFVIYKEKYTVQGKTTPGLLETHQTFHRKMKRKDPDRLQFYPSPSRYLNETKFLVVELGDAGTALEDLDILTTDQIWDVFLHVAVALARAENLIRFEHRDLHEGNVCVKEVAPPNPKTDRSPCRFGYSGLDVTILDYGLSRAEDTTQDNPVPIAHDMEKDLSLFTSTHAKQCRVYRQMRSYILKGDRIWLPPKYHNKPYEKGVNGRISWRQHHAYTNVLWLAYLYEYLVKSFRGGKKELLVFRRETQELWAHMNPEAPAEILSFSSAEDIVEYAVEAGWITEEQLIDMAHEGYSQLEGESIIEIRPARTDDTQLRRTPRRRSGQPLAD</sequence>
<dbReference type="GO" id="GO:0072354">
    <property type="term" value="F:histone H3T3 kinase activity"/>
    <property type="evidence" value="ECO:0007669"/>
    <property type="project" value="TreeGrafter"/>
</dbReference>
<evidence type="ECO:0000256" key="3">
    <source>
        <dbReference type="ARBA" id="ARBA00022679"/>
    </source>
</evidence>
<dbReference type="SMART" id="SM01331">
    <property type="entry name" value="DUF3635"/>
    <property type="match status" value="1"/>
</dbReference>
<feature type="region of interest" description="Disordered" evidence="9">
    <location>
        <begin position="58"/>
        <end position="81"/>
    </location>
</feature>
<keyword evidence="3" id="KW-0808">Transferase</keyword>
<evidence type="ECO:0000256" key="6">
    <source>
        <dbReference type="ARBA" id="ARBA00022840"/>
    </source>
</evidence>
<comment type="caution">
    <text evidence="11">The sequence shown here is derived from an EMBL/GenBank/DDBJ whole genome shotgun (WGS) entry which is preliminary data.</text>
</comment>
<feature type="compositionally biased region" description="Polar residues" evidence="9">
    <location>
        <begin position="29"/>
        <end position="40"/>
    </location>
</feature>
<dbReference type="STRING" id="1230097.A0A423XMX3"/>
<keyword evidence="5" id="KW-0418">Kinase</keyword>
<dbReference type="EC" id="2.7.11.1" evidence="1"/>
<feature type="domain" description="Protein kinase" evidence="10">
    <location>
        <begin position="217"/>
        <end position="617"/>
    </location>
</feature>
<name>A0A423XMX3_9PEZI</name>
<accession>A0A423XMX3</accession>
<dbReference type="EMBL" id="LKEB01000002">
    <property type="protein sequence ID" value="ROW17782.1"/>
    <property type="molecule type" value="Genomic_DNA"/>
</dbReference>
<keyword evidence="6" id="KW-0067">ATP-binding</keyword>
<dbReference type="GO" id="GO:0005634">
    <property type="term" value="C:nucleus"/>
    <property type="evidence" value="ECO:0007669"/>
    <property type="project" value="TreeGrafter"/>
</dbReference>
<dbReference type="SUPFAM" id="SSF56112">
    <property type="entry name" value="Protein kinase-like (PK-like)"/>
    <property type="match status" value="1"/>
</dbReference>
<evidence type="ECO:0000256" key="7">
    <source>
        <dbReference type="ARBA" id="ARBA00047899"/>
    </source>
</evidence>
<dbReference type="Pfam" id="PF12330">
    <property type="entry name" value="Haspin_kinase"/>
    <property type="match status" value="1"/>
</dbReference>
<keyword evidence="12" id="KW-1185">Reference proteome</keyword>
<protein>
    <recommendedName>
        <fullName evidence="1">non-specific serine/threonine protein kinase</fullName>
        <ecNumber evidence="1">2.7.11.1</ecNumber>
    </recommendedName>
</protein>
<evidence type="ECO:0000256" key="9">
    <source>
        <dbReference type="SAM" id="MobiDB-lite"/>
    </source>
</evidence>
<evidence type="ECO:0000256" key="1">
    <source>
        <dbReference type="ARBA" id="ARBA00012513"/>
    </source>
</evidence>
<evidence type="ECO:0000256" key="2">
    <source>
        <dbReference type="ARBA" id="ARBA00022527"/>
    </source>
</evidence>
<evidence type="ECO:0000256" key="5">
    <source>
        <dbReference type="ARBA" id="ARBA00022777"/>
    </source>
</evidence>
<comment type="catalytic activity">
    <reaction evidence="8">
        <text>L-seryl-[protein] + ATP = O-phospho-L-seryl-[protein] + ADP + H(+)</text>
        <dbReference type="Rhea" id="RHEA:17989"/>
        <dbReference type="Rhea" id="RHEA-COMP:9863"/>
        <dbReference type="Rhea" id="RHEA-COMP:11604"/>
        <dbReference type="ChEBI" id="CHEBI:15378"/>
        <dbReference type="ChEBI" id="CHEBI:29999"/>
        <dbReference type="ChEBI" id="CHEBI:30616"/>
        <dbReference type="ChEBI" id="CHEBI:83421"/>
        <dbReference type="ChEBI" id="CHEBI:456216"/>
        <dbReference type="EC" id="2.7.11.1"/>
    </reaction>
</comment>
<keyword evidence="4" id="KW-0547">Nucleotide-binding</keyword>
<dbReference type="GO" id="GO:0005524">
    <property type="term" value="F:ATP binding"/>
    <property type="evidence" value="ECO:0007669"/>
    <property type="project" value="UniProtKB-KW"/>
</dbReference>